<accession>A0A9P0CKN4</accession>
<feature type="region of interest" description="Disordered" evidence="1">
    <location>
        <begin position="332"/>
        <end position="378"/>
    </location>
</feature>
<sequence length="486" mass="54924">MNFDRMLEELGLTESAYVLAIRSGLKSGCPKVFLLRRLADIATNNYFAKVLDMHQANMDMQYIVDAYSCVSYIVNYIDKSSMGMSKLMSEAETHIKAGDIETKAKLRKLGNLFLKSSEVSVQEVAYHVSGLRITNSSRSDVFVNTFPSDKCVRVAKGKAALREMDAACTDVFERNILDRYVERPDSLETLCLARFATEFTFSSKNVRGALPLRDDSGYVKRMAANGRRNIFRFRNYGKLCDPINFCHENLMLFVPYRRTTRFDTSKTAKSSRVIRLLADILREKRDFVKILQEMDELADQIVDDDSHRQFHRHDDDAAYTITSDVIIDDTTPTTMTTSIHETQSPPTPIPRRKRTRKPQQKRKQQTTVKAAPSTSTKNVNPISSQLSVVLDPSVISQYSQSSNTNKVMVLEKGNTPSVLSISTRQRIVTPSRCDSNSFSKNLFSSLVPVVAANYNNNIAVYLIAAWVLKAVNVRAAKPIVQNWLTM</sequence>
<reference evidence="2" key="1">
    <citation type="submission" date="2022-01" db="EMBL/GenBank/DDBJ databases">
        <authorList>
            <person name="King R."/>
        </authorList>
    </citation>
    <scope>NUCLEOTIDE SEQUENCE</scope>
</reference>
<dbReference type="PANTHER" id="PTHR47642:SF5">
    <property type="entry name" value="ATP-DEPENDENT DNA HELICASE"/>
    <property type="match status" value="1"/>
</dbReference>
<evidence type="ECO:0000313" key="3">
    <source>
        <dbReference type="Proteomes" id="UP001153636"/>
    </source>
</evidence>
<evidence type="ECO:0000256" key="1">
    <source>
        <dbReference type="SAM" id="MobiDB-lite"/>
    </source>
</evidence>
<name>A0A9P0CKN4_9CUCU</name>
<gene>
    <name evidence="2" type="ORF">PSYICH_LOCUS1622</name>
</gene>
<feature type="compositionally biased region" description="Basic residues" evidence="1">
    <location>
        <begin position="350"/>
        <end position="364"/>
    </location>
</feature>
<dbReference type="AlphaFoldDB" id="A0A9P0CKN4"/>
<proteinExistence type="predicted"/>
<dbReference type="PANTHER" id="PTHR47642">
    <property type="entry name" value="ATP-DEPENDENT DNA HELICASE"/>
    <property type="match status" value="1"/>
</dbReference>
<dbReference type="OrthoDB" id="10036850at2759"/>
<organism evidence="2 3">
    <name type="scientific">Psylliodes chrysocephalus</name>
    <dbReference type="NCBI Taxonomy" id="3402493"/>
    <lineage>
        <taxon>Eukaryota</taxon>
        <taxon>Metazoa</taxon>
        <taxon>Ecdysozoa</taxon>
        <taxon>Arthropoda</taxon>
        <taxon>Hexapoda</taxon>
        <taxon>Insecta</taxon>
        <taxon>Pterygota</taxon>
        <taxon>Neoptera</taxon>
        <taxon>Endopterygota</taxon>
        <taxon>Coleoptera</taxon>
        <taxon>Polyphaga</taxon>
        <taxon>Cucujiformia</taxon>
        <taxon>Chrysomeloidea</taxon>
        <taxon>Chrysomelidae</taxon>
        <taxon>Galerucinae</taxon>
        <taxon>Alticini</taxon>
        <taxon>Psylliodes</taxon>
    </lineage>
</organism>
<keyword evidence="3" id="KW-1185">Reference proteome</keyword>
<protein>
    <submittedName>
        <fullName evidence="2">Uncharacterized protein</fullName>
    </submittedName>
</protein>
<dbReference type="Proteomes" id="UP001153636">
    <property type="component" value="Chromosome 10"/>
</dbReference>
<evidence type="ECO:0000313" key="2">
    <source>
        <dbReference type="EMBL" id="CAH1100899.1"/>
    </source>
</evidence>
<dbReference type="InterPro" id="IPR051055">
    <property type="entry name" value="PIF1_helicase"/>
</dbReference>
<dbReference type="EMBL" id="OV651822">
    <property type="protein sequence ID" value="CAH1100899.1"/>
    <property type="molecule type" value="Genomic_DNA"/>
</dbReference>